<reference evidence="1 2" key="1">
    <citation type="submission" date="2018-11" db="EMBL/GenBank/DDBJ databases">
        <title>Sequencing the genomes of 1000 actinobacteria strains.</title>
        <authorList>
            <person name="Klenk H.-P."/>
        </authorList>
    </citation>
    <scope>NUCLEOTIDE SEQUENCE [LARGE SCALE GENOMIC DNA]</scope>
    <source>
        <strain evidence="1 2">DSM 44254</strain>
    </source>
</reference>
<comment type="caution">
    <text evidence="1">The sequence shown here is derived from an EMBL/GenBank/DDBJ whole genome shotgun (WGS) entry which is preliminary data.</text>
</comment>
<evidence type="ECO:0000313" key="2">
    <source>
        <dbReference type="Proteomes" id="UP000272400"/>
    </source>
</evidence>
<dbReference type="Proteomes" id="UP000272400">
    <property type="component" value="Unassembled WGS sequence"/>
</dbReference>
<dbReference type="AlphaFoldDB" id="A0A3N1CRI8"/>
<evidence type="ECO:0000313" key="1">
    <source>
        <dbReference type="EMBL" id="ROO83927.1"/>
    </source>
</evidence>
<gene>
    <name evidence="1" type="ORF">EDD29_1437</name>
</gene>
<proteinExistence type="predicted"/>
<sequence length="168" mass="16991">MTPPLTVGGPDAYRAALDALHGGRDVLLPGEELSVAQEIALKDEAAMLGRLVLGPCACTGSLPPGPYGVVGVSPEATAEVVEVLAEKGGRVLPVGSRDLSAAVCGRATLQALAAFDADPVIEAVVLAAERPAGEVAALLREAARRLGKPVVSAAPGEARFVLARLDVL</sequence>
<accession>A0A3N1CRI8</accession>
<dbReference type="SUPFAM" id="SSF52210">
    <property type="entry name" value="Succinyl-CoA synthetase domains"/>
    <property type="match status" value="1"/>
</dbReference>
<dbReference type="RefSeq" id="WP_123663439.1">
    <property type="nucleotide sequence ID" value="NZ_RJKE01000001.1"/>
</dbReference>
<organism evidence="1 2">
    <name type="scientific">Actinocorallia herbida</name>
    <dbReference type="NCBI Taxonomy" id="58109"/>
    <lineage>
        <taxon>Bacteria</taxon>
        <taxon>Bacillati</taxon>
        <taxon>Actinomycetota</taxon>
        <taxon>Actinomycetes</taxon>
        <taxon>Streptosporangiales</taxon>
        <taxon>Thermomonosporaceae</taxon>
        <taxon>Actinocorallia</taxon>
    </lineage>
</organism>
<dbReference type="EMBL" id="RJKE01000001">
    <property type="protein sequence ID" value="ROO83927.1"/>
    <property type="molecule type" value="Genomic_DNA"/>
</dbReference>
<dbReference type="Gene3D" id="3.40.50.261">
    <property type="entry name" value="Succinyl-CoA synthetase domains"/>
    <property type="match status" value="1"/>
</dbReference>
<dbReference type="InterPro" id="IPR016102">
    <property type="entry name" value="Succinyl-CoA_synth-like"/>
</dbReference>
<dbReference type="OrthoDB" id="6193532at2"/>
<name>A0A3N1CRI8_9ACTN</name>
<protein>
    <submittedName>
        <fullName evidence="1">Uncharacterized protein</fullName>
    </submittedName>
</protein>
<keyword evidence="2" id="KW-1185">Reference proteome</keyword>